<sequence length="258" mass="27528">MPEEDQVGQVGEGQVDEGQVAAMQRLRQAMLRPSRKQVVAGMLMALLGFAAVTQVRVAGTDDSYAGLRQQELVDLLSALSATRQRTESEIDRLERVAADLRDDTTKRQTALDQAQGEVDDLSILAGLVPVTGPGIRITVTESEGRVRQASLLDTVQELRTVGAEAIAINGTVRVVAQTSFAETDGGFTIDGVQVEAPYVIDVIGEPGVLSSAISFALGPKQQLEQDGAEIQVQELRSIDIEAVTTTDEPSFAVPDQGQ</sequence>
<dbReference type="PANTHER" id="PTHR37313">
    <property type="entry name" value="UPF0749 PROTEIN RV1825"/>
    <property type="match status" value="1"/>
</dbReference>
<dbReference type="Pfam" id="PF05949">
    <property type="entry name" value="DUF881"/>
    <property type="match status" value="1"/>
</dbReference>
<evidence type="ECO:0000313" key="3">
    <source>
        <dbReference type="EMBL" id="MFC5730025.1"/>
    </source>
</evidence>
<evidence type="ECO:0000256" key="2">
    <source>
        <dbReference type="SAM" id="Coils"/>
    </source>
</evidence>
<accession>A0ABW0ZGA1</accession>
<comment type="similarity">
    <text evidence="1">Belongs to the UPF0749 family.</text>
</comment>
<proteinExistence type="inferred from homology"/>
<feature type="coiled-coil region" evidence="2">
    <location>
        <begin position="76"/>
        <end position="103"/>
    </location>
</feature>
<dbReference type="PANTHER" id="PTHR37313:SF2">
    <property type="entry name" value="UPF0749 PROTEIN YLXX"/>
    <property type="match status" value="1"/>
</dbReference>
<keyword evidence="2" id="KW-0175">Coiled coil</keyword>
<name>A0ABW0ZGA1_9ACTN</name>
<dbReference type="InterPro" id="IPR010273">
    <property type="entry name" value="DUF881"/>
</dbReference>
<evidence type="ECO:0000256" key="1">
    <source>
        <dbReference type="ARBA" id="ARBA00009108"/>
    </source>
</evidence>
<gene>
    <name evidence="3" type="ORF">ACFPQB_13945</name>
</gene>
<reference evidence="4" key="1">
    <citation type="journal article" date="2019" name="Int. J. Syst. Evol. Microbiol.">
        <title>The Global Catalogue of Microorganisms (GCM) 10K type strain sequencing project: providing services to taxonomists for standard genome sequencing and annotation.</title>
        <authorList>
            <consortium name="The Broad Institute Genomics Platform"/>
            <consortium name="The Broad Institute Genome Sequencing Center for Infectious Disease"/>
            <person name="Wu L."/>
            <person name="Ma J."/>
        </authorList>
    </citation>
    <scope>NUCLEOTIDE SEQUENCE [LARGE SCALE GENOMIC DNA]</scope>
    <source>
        <strain evidence="4">YIM 94188</strain>
    </source>
</reference>
<comment type="caution">
    <text evidence="3">The sequence shown here is derived from an EMBL/GenBank/DDBJ whole genome shotgun (WGS) entry which is preliminary data.</text>
</comment>
<dbReference type="Proteomes" id="UP001596072">
    <property type="component" value="Unassembled WGS sequence"/>
</dbReference>
<keyword evidence="4" id="KW-1185">Reference proteome</keyword>
<evidence type="ECO:0000313" key="4">
    <source>
        <dbReference type="Proteomes" id="UP001596072"/>
    </source>
</evidence>
<protein>
    <submittedName>
        <fullName evidence="3">DUF881 domain-containing protein</fullName>
    </submittedName>
</protein>
<dbReference type="EMBL" id="JBHSNS010000006">
    <property type="protein sequence ID" value="MFC5730025.1"/>
    <property type="molecule type" value="Genomic_DNA"/>
</dbReference>
<organism evidence="3 4">
    <name type="scientific">Nocardioides vastitatis</name>
    <dbReference type="NCBI Taxonomy" id="2568655"/>
    <lineage>
        <taxon>Bacteria</taxon>
        <taxon>Bacillati</taxon>
        <taxon>Actinomycetota</taxon>
        <taxon>Actinomycetes</taxon>
        <taxon>Propionibacteriales</taxon>
        <taxon>Nocardioidaceae</taxon>
        <taxon>Nocardioides</taxon>
    </lineage>
</organism>
<dbReference type="Gene3D" id="3.30.70.1880">
    <property type="entry name" value="Protein of unknown function DUF881"/>
    <property type="match status" value="1"/>
</dbReference>
<dbReference type="RefSeq" id="WP_240769731.1">
    <property type="nucleotide sequence ID" value="NZ_JBHSNS010000006.1"/>
</dbReference>